<evidence type="ECO:0000313" key="1">
    <source>
        <dbReference type="EMBL" id="KKN05236.1"/>
    </source>
</evidence>
<sequence length="526" mass="59990">MTIQQVVLENWQRDADTYRNDLVAFGQGQWIVKDTGALIEFQPHQMDILTTMFTRGGALPSWAVYDRLTPEGQQAMDECPSGQFPWKTMIWSEPKKSGKSEIGGLVGLWATMSEPGVNEGFFIANDQEQSQGRGYARIGDHLNPSSPSYNPAIASFIRTRVRGSRAPTRIDFKAGDFIRAIPTDFAGESGANPTISVWDELWAYTRENLMRLWEEFTTPPTRPNPARFVTTYAGFRDESELLWTLYQRTVRHGVRIHKDLELYASKAGDMVAFWSHTPRMPWQTDEYYRLEKAQLRPPAYRRLHENKWTRSEAAFIDPEKWDALPRYQSPTPRQIEAIPVYVGGDASHKRDSTAGVAVGWHRDAYPFVVRYRIWRPEPDRPVIPEDTLGPWIEDINEQFLVKRIGCDPNHMETLLYRLQQKGLPVEEYTQSVDKLTSAADALYTFTKQGILVLPPKTPDLDAHVYAAMAKETPRGWRIMKDLARKHIDGAVALAMALALARQYGPQDVDSNVTFFFLGADDDGGWK</sequence>
<name>A0A0F9PVY4_9ZZZZ</name>
<dbReference type="Gene3D" id="3.40.50.300">
    <property type="entry name" value="P-loop containing nucleotide triphosphate hydrolases"/>
    <property type="match status" value="1"/>
</dbReference>
<dbReference type="PANTHER" id="PTHR41287">
    <property type="match status" value="1"/>
</dbReference>
<proteinExistence type="predicted"/>
<protein>
    <submittedName>
        <fullName evidence="1">Uncharacterized protein</fullName>
    </submittedName>
</protein>
<dbReference type="InterPro" id="IPR027417">
    <property type="entry name" value="P-loop_NTPase"/>
</dbReference>
<dbReference type="EMBL" id="LAZR01004826">
    <property type="protein sequence ID" value="KKN05236.1"/>
    <property type="molecule type" value="Genomic_DNA"/>
</dbReference>
<dbReference type="InterPro" id="IPR005021">
    <property type="entry name" value="Terminase_largesu-like"/>
</dbReference>
<comment type="caution">
    <text evidence="1">The sequence shown here is derived from an EMBL/GenBank/DDBJ whole genome shotgun (WGS) entry which is preliminary data.</text>
</comment>
<accession>A0A0F9PVY4</accession>
<reference evidence="1" key="1">
    <citation type="journal article" date="2015" name="Nature">
        <title>Complex archaea that bridge the gap between prokaryotes and eukaryotes.</title>
        <authorList>
            <person name="Spang A."/>
            <person name="Saw J.H."/>
            <person name="Jorgensen S.L."/>
            <person name="Zaremba-Niedzwiedzka K."/>
            <person name="Martijn J."/>
            <person name="Lind A.E."/>
            <person name="van Eijk R."/>
            <person name="Schleper C."/>
            <person name="Guy L."/>
            <person name="Ettema T.J."/>
        </authorList>
    </citation>
    <scope>NUCLEOTIDE SEQUENCE</scope>
</reference>
<dbReference type="Gene3D" id="3.30.420.240">
    <property type="match status" value="1"/>
</dbReference>
<gene>
    <name evidence="1" type="ORF">LCGC14_1089290</name>
</gene>
<dbReference type="PANTHER" id="PTHR41287:SF1">
    <property type="entry name" value="PROTEIN YMFN"/>
    <property type="match status" value="1"/>
</dbReference>
<organism evidence="1">
    <name type="scientific">marine sediment metagenome</name>
    <dbReference type="NCBI Taxonomy" id="412755"/>
    <lineage>
        <taxon>unclassified sequences</taxon>
        <taxon>metagenomes</taxon>
        <taxon>ecological metagenomes</taxon>
    </lineage>
</organism>
<dbReference type="AlphaFoldDB" id="A0A0F9PVY4"/>